<reference evidence="3" key="1">
    <citation type="submission" date="2014-01" db="EMBL/GenBank/DDBJ databases">
        <title>The genome of the white-rot fungus Pycnoporus cinnabarinus: a basidiomycete model with a versatile arsenal for lignocellulosic biomass breakdown.</title>
        <authorList>
            <person name="Levasseur A."/>
            <person name="Lomascolo A."/>
            <person name="Ruiz-Duenas F.J."/>
            <person name="Uzan E."/>
            <person name="Piumi F."/>
            <person name="Kues U."/>
            <person name="Ram A.F.J."/>
            <person name="Murat C."/>
            <person name="Haon M."/>
            <person name="Benoit I."/>
            <person name="Arfi Y."/>
            <person name="Chevret D."/>
            <person name="Drula E."/>
            <person name="Kwon M.J."/>
            <person name="Gouret P."/>
            <person name="Lesage-Meessen L."/>
            <person name="Lombard V."/>
            <person name="Mariette J."/>
            <person name="Noirot C."/>
            <person name="Park J."/>
            <person name="Patyshakuliyeva A."/>
            <person name="Wieneger R.A.B."/>
            <person name="Wosten H.A.B."/>
            <person name="Martin F."/>
            <person name="Coutinho P.M."/>
            <person name="de Vries R."/>
            <person name="Martinez A.T."/>
            <person name="Klopp C."/>
            <person name="Pontarotti P."/>
            <person name="Henrissat B."/>
            <person name="Record E."/>
        </authorList>
    </citation>
    <scope>NUCLEOTIDE SEQUENCE [LARGE SCALE GENOMIC DNA]</scope>
    <source>
        <strain evidence="3">BRFM137</strain>
    </source>
</reference>
<dbReference type="STRING" id="5643.A0A060SRL0"/>
<sequence length="1174" mass="130767">MKPTTHPKSVTTTELVNQRSRLILLAISACTSARVRRFKTQLRRKGLASCVKHKIGRKRPRDSTKAFDVCLHSQSPRLAIHNGHPHALNRTALRTEDDAIYPGDVARMPQSGPSTSRNNSVSHNALASLVGEYPGTSSSEDDGDDASVLAVRKRQPARKSLVTVTHTSKPEGDPAQSVHHDSELPSRSFPPLALEGDPNPSENEGCFKADYMMLDLDHDSPAPMEWEEDLMNANYEVAPVGGPLNDGLGYNTHEDEEPVHDNDGTDAVWEYAEQDDEEIAEEDQAPSRKKRKRDDIWNRIQSFREAREQPAEPQAGRSAKRHQASGEKSIGHHRQYAITMFAQRKTPDIRVRRLTERDIEAIDTTTPQKTPRQRHRAPADVPEEDSRSSTNIPDILKPVMYTKVIPTILDYFGSRQDPWGICEQGGQNATDLLELCQEVIDEIRQRIYDWRGNFANAAVVAIGDAISARFGSRPSRSAVQAWVKEATSDGGEAFWAQPHTNPAMAHGKMQSPFILRSFATHLTATEGSVRDYGYPGGALALATTAVQHCFPMFSKGSFEPGKAFNVANVGALTESWYHKVHRAFVVKPEKFDALIRSASRHAPAVRPRRNQAGIPEAPDVFDRSSPPIEDADDIDLLEEIGATAMAAQMAEAEGLDPRSLAEAKCRPEWPRWEEAMEEELRALEAHKTWRLEKPPPNANVVSCRWVFHAKKDASGNVYRYRARLVARGFSQVPGVDFFDTYAPVAKTASIHIALAFAACHDFEVHQVDVKSTYLNGEFEEGEVIYMAIPPGSNMTNDKMLALRLLRPLYGLRQSARHWHKKLLRVLRDKLRMSQSDVDQAVFYCLEGTDIIVIVVHVDDLTIVAATVALIAEVKTKLRKAFDISDEGEVHWILGFAVERDRPNRRLSLSQTAYIKSIVRRFGLEDAKPVSTPMDPHAALSVAQSPSTPAEIGAMRDVPYREAVGSLMYASLGTRPDITYAVSILSRFSDNPGHAHWVAVHRVLRYLNGTKHLKLTYGATSLDLVGYSDADGSMHKDRKAISGYAFLIDGGAVSWSSKRQELISLSTTESEYVAVTHAAKEALWLRLLIGQVFAPFVDPLTLYSDNQSAIALARDNQYHARIKHIDIRFHFIRWVIEDKKLCLVYCPTDDMVADVLTKALPSPKVKHFAAALGLL</sequence>
<dbReference type="Pfam" id="PF07727">
    <property type="entry name" value="RVT_2"/>
    <property type="match status" value="1"/>
</dbReference>
<dbReference type="CDD" id="cd09272">
    <property type="entry name" value="RNase_HI_RT_Ty1"/>
    <property type="match status" value="1"/>
</dbReference>
<evidence type="ECO:0000259" key="2">
    <source>
        <dbReference type="Pfam" id="PF07727"/>
    </source>
</evidence>
<dbReference type="InterPro" id="IPR013103">
    <property type="entry name" value="RVT_2"/>
</dbReference>
<feature type="compositionally biased region" description="Acidic residues" evidence="1">
    <location>
        <begin position="275"/>
        <end position="284"/>
    </location>
</feature>
<feature type="domain" description="Reverse transcriptase Ty1/copia-type" evidence="2">
    <location>
        <begin position="687"/>
        <end position="933"/>
    </location>
</feature>
<protein>
    <recommendedName>
        <fullName evidence="2">Reverse transcriptase Ty1/copia-type domain-containing protein</fullName>
    </recommendedName>
</protein>
<dbReference type="AlphaFoldDB" id="A0A060SRL0"/>
<evidence type="ECO:0000256" key="1">
    <source>
        <dbReference type="SAM" id="MobiDB-lite"/>
    </source>
</evidence>
<feature type="region of interest" description="Disordered" evidence="1">
    <location>
        <begin position="303"/>
        <end position="332"/>
    </location>
</feature>
<dbReference type="PANTHER" id="PTHR11439">
    <property type="entry name" value="GAG-POL-RELATED RETROTRANSPOSON"/>
    <property type="match status" value="1"/>
</dbReference>
<dbReference type="InterPro" id="IPR043502">
    <property type="entry name" value="DNA/RNA_pol_sf"/>
</dbReference>
<name>A0A060SRL0_PYCCI</name>
<accession>A0A060SRL0</accession>
<gene>
    <name evidence="3" type="ORF">BN946_scf184705.g12</name>
</gene>
<dbReference type="SUPFAM" id="SSF56672">
    <property type="entry name" value="DNA/RNA polymerases"/>
    <property type="match status" value="1"/>
</dbReference>
<keyword evidence="4" id="KW-1185">Reference proteome</keyword>
<comment type="caution">
    <text evidence="3">The sequence shown here is derived from an EMBL/GenBank/DDBJ whole genome shotgun (WGS) entry which is preliminary data.</text>
</comment>
<organism evidence="3 4">
    <name type="scientific">Pycnoporus cinnabarinus</name>
    <name type="common">Cinnabar-red polypore</name>
    <name type="synonym">Trametes cinnabarina</name>
    <dbReference type="NCBI Taxonomy" id="5643"/>
    <lineage>
        <taxon>Eukaryota</taxon>
        <taxon>Fungi</taxon>
        <taxon>Dikarya</taxon>
        <taxon>Basidiomycota</taxon>
        <taxon>Agaricomycotina</taxon>
        <taxon>Agaricomycetes</taxon>
        <taxon>Polyporales</taxon>
        <taxon>Polyporaceae</taxon>
        <taxon>Trametes</taxon>
    </lineage>
</organism>
<evidence type="ECO:0000313" key="3">
    <source>
        <dbReference type="EMBL" id="CDO77187.1"/>
    </source>
</evidence>
<dbReference type="PANTHER" id="PTHR11439:SF440">
    <property type="entry name" value="INTEGRASE CATALYTIC DOMAIN-CONTAINING PROTEIN"/>
    <property type="match status" value="1"/>
</dbReference>
<feature type="region of interest" description="Disordered" evidence="1">
    <location>
        <begin position="360"/>
        <end position="391"/>
    </location>
</feature>
<dbReference type="EMBL" id="CCBP010000445">
    <property type="protein sequence ID" value="CDO77187.1"/>
    <property type="molecule type" value="Genomic_DNA"/>
</dbReference>
<dbReference type="OrthoDB" id="2801217at2759"/>
<feature type="region of interest" description="Disordered" evidence="1">
    <location>
        <begin position="602"/>
        <end position="625"/>
    </location>
</feature>
<dbReference type="HOGENOM" id="CLU_273760_0_0_1"/>
<proteinExistence type="predicted"/>
<evidence type="ECO:0000313" key="4">
    <source>
        <dbReference type="Proteomes" id="UP000029665"/>
    </source>
</evidence>
<dbReference type="Proteomes" id="UP000029665">
    <property type="component" value="Unassembled WGS sequence"/>
</dbReference>
<feature type="region of interest" description="Disordered" evidence="1">
    <location>
        <begin position="275"/>
        <end position="294"/>
    </location>
</feature>
<feature type="region of interest" description="Disordered" evidence="1">
    <location>
        <begin position="151"/>
        <end position="202"/>
    </location>
</feature>
<feature type="compositionally biased region" description="Basic and acidic residues" evidence="1">
    <location>
        <begin position="168"/>
        <end position="184"/>
    </location>
</feature>